<keyword evidence="3 5" id="KW-0238">DNA-binding</keyword>
<keyword evidence="2" id="KW-0229">DNA integration</keyword>
<evidence type="ECO:0000259" key="6">
    <source>
        <dbReference type="PROSITE" id="PS51898"/>
    </source>
</evidence>
<dbReference type="PROSITE" id="PS51900">
    <property type="entry name" value="CB"/>
    <property type="match status" value="1"/>
</dbReference>
<dbReference type="InterPro" id="IPR011010">
    <property type="entry name" value="DNA_brk_join_enz"/>
</dbReference>
<organism evidence="8 9">
    <name type="scientific">Beggiatoa leptomitoformis</name>
    <dbReference type="NCBI Taxonomy" id="288004"/>
    <lineage>
        <taxon>Bacteria</taxon>
        <taxon>Pseudomonadati</taxon>
        <taxon>Pseudomonadota</taxon>
        <taxon>Gammaproteobacteria</taxon>
        <taxon>Thiotrichales</taxon>
        <taxon>Thiotrichaceae</taxon>
        <taxon>Beggiatoa</taxon>
    </lineage>
</organism>
<evidence type="ECO:0000313" key="8">
    <source>
        <dbReference type="EMBL" id="AUI68311.2"/>
    </source>
</evidence>
<dbReference type="AlphaFoldDB" id="A0A2N9YCY2"/>
<dbReference type="EMBL" id="CP018889">
    <property type="protein sequence ID" value="AUI68311.2"/>
    <property type="molecule type" value="Genomic_DNA"/>
</dbReference>
<dbReference type="Pfam" id="PF00589">
    <property type="entry name" value="Phage_integrase"/>
    <property type="match status" value="1"/>
</dbReference>
<evidence type="ECO:0000256" key="4">
    <source>
        <dbReference type="ARBA" id="ARBA00023172"/>
    </source>
</evidence>
<dbReference type="CDD" id="cd00796">
    <property type="entry name" value="INT_Rci_Hp1_C"/>
    <property type="match status" value="1"/>
</dbReference>
<dbReference type="InterPro" id="IPR050090">
    <property type="entry name" value="Tyrosine_recombinase_XerCD"/>
</dbReference>
<dbReference type="SUPFAM" id="SSF56349">
    <property type="entry name" value="DNA breaking-rejoining enzymes"/>
    <property type="match status" value="1"/>
</dbReference>
<keyword evidence="9" id="KW-1185">Reference proteome</keyword>
<evidence type="ECO:0000313" key="9">
    <source>
        <dbReference type="Proteomes" id="UP000234271"/>
    </source>
</evidence>
<dbReference type="GO" id="GO:0006310">
    <property type="term" value="P:DNA recombination"/>
    <property type="evidence" value="ECO:0007669"/>
    <property type="project" value="UniProtKB-KW"/>
</dbReference>
<dbReference type="GO" id="GO:0015074">
    <property type="term" value="P:DNA integration"/>
    <property type="evidence" value="ECO:0007669"/>
    <property type="project" value="UniProtKB-KW"/>
</dbReference>
<dbReference type="PANTHER" id="PTHR30349">
    <property type="entry name" value="PHAGE INTEGRASE-RELATED"/>
    <property type="match status" value="1"/>
</dbReference>
<protein>
    <submittedName>
        <fullName evidence="8">Tyrosine-type recombinase/integrase</fullName>
    </submittedName>
</protein>
<feature type="domain" description="Tyr recombinase" evidence="6">
    <location>
        <begin position="137"/>
        <end position="308"/>
    </location>
</feature>
<feature type="domain" description="Core-binding (CB)" evidence="7">
    <location>
        <begin position="29"/>
        <end position="116"/>
    </location>
</feature>
<dbReference type="STRING" id="288004.AL038_18140"/>
<evidence type="ECO:0000256" key="2">
    <source>
        <dbReference type="ARBA" id="ARBA00022908"/>
    </source>
</evidence>
<dbReference type="Gene3D" id="1.10.150.130">
    <property type="match status" value="1"/>
</dbReference>
<dbReference type="InterPro" id="IPR010998">
    <property type="entry name" value="Integrase_recombinase_N"/>
</dbReference>
<dbReference type="InterPro" id="IPR002104">
    <property type="entry name" value="Integrase_catalytic"/>
</dbReference>
<evidence type="ECO:0000256" key="1">
    <source>
        <dbReference type="ARBA" id="ARBA00008857"/>
    </source>
</evidence>
<dbReference type="OrthoDB" id="9795573at2"/>
<evidence type="ECO:0000259" key="7">
    <source>
        <dbReference type="PROSITE" id="PS51900"/>
    </source>
</evidence>
<dbReference type="InterPro" id="IPR013762">
    <property type="entry name" value="Integrase-like_cat_sf"/>
</dbReference>
<sequence length="323" mass="37269">MRKPTYSVEIPSELISEVVSFIAAKQVQHSFSEFSRLYLAEIGTLGKVKHGKRVNVDISRDMSCLRNLSFFFRSKNIESLSRQDVGDYVRYRRSRVSDSTIRRELAVLGSAINYAVRQWGWNLNNPTLNQKPAQNPAKERYLTQEEAKRLIEKARFHEKAPYLWLFILLAINTGMRKQELLSLSWTQFNRDTQSLRLHKTKSGKPRTVPLNRVALFALGELQRHRNGRFVFQIHGRAIGDIKRSFTSVCRLAGIEDCTPHTLRHTFASWLAIQGKSLKHIGEVLGHSNVYVTERYAHLQTAVLQETVTSLEELFQGFFFQSND</sequence>
<comment type="similarity">
    <text evidence="1">Belongs to the 'phage' integrase family.</text>
</comment>
<dbReference type="Gene3D" id="1.10.443.10">
    <property type="entry name" value="Intergrase catalytic core"/>
    <property type="match status" value="1"/>
</dbReference>
<dbReference type="PANTHER" id="PTHR30349:SF64">
    <property type="entry name" value="PROPHAGE INTEGRASE INTD-RELATED"/>
    <property type="match status" value="1"/>
</dbReference>
<name>A0A2N9YCY2_9GAMM</name>
<accession>A0A2N9YCY2</accession>
<keyword evidence="4" id="KW-0233">DNA recombination</keyword>
<dbReference type="RefSeq" id="WP_083991588.1">
    <property type="nucleotide sequence ID" value="NZ_CP012373.2"/>
</dbReference>
<evidence type="ECO:0000256" key="5">
    <source>
        <dbReference type="PROSITE-ProRule" id="PRU01248"/>
    </source>
</evidence>
<gene>
    <name evidence="8" type="ORF">BLE401_06075</name>
</gene>
<dbReference type="InterPro" id="IPR044068">
    <property type="entry name" value="CB"/>
</dbReference>
<reference evidence="9" key="1">
    <citation type="submission" date="2016-12" db="EMBL/GenBank/DDBJ databases">
        <title>Complete Genome Sequence of Beggiatoa leptomitiformis D-401.</title>
        <authorList>
            <person name="Fomenkov A."/>
            <person name="Vincze T."/>
            <person name="Grabovich M."/>
            <person name="Anton B.P."/>
            <person name="Dubinina G."/>
            <person name="Orlova M."/>
            <person name="Belousova E."/>
            <person name="Roberts R.J."/>
        </authorList>
    </citation>
    <scope>NUCLEOTIDE SEQUENCE [LARGE SCALE GENOMIC DNA]</scope>
    <source>
        <strain evidence="9">D-401</strain>
    </source>
</reference>
<proteinExistence type="inferred from homology"/>
<dbReference type="GO" id="GO:0003677">
    <property type="term" value="F:DNA binding"/>
    <property type="evidence" value="ECO:0007669"/>
    <property type="project" value="UniProtKB-UniRule"/>
</dbReference>
<evidence type="ECO:0000256" key="3">
    <source>
        <dbReference type="ARBA" id="ARBA00023125"/>
    </source>
</evidence>
<dbReference type="Proteomes" id="UP000234271">
    <property type="component" value="Chromosome"/>
</dbReference>
<dbReference type="PROSITE" id="PS51898">
    <property type="entry name" value="TYR_RECOMBINASE"/>
    <property type="match status" value="1"/>
</dbReference>